<keyword evidence="9" id="KW-1185">Reference proteome</keyword>
<dbReference type="Pfam" id="PF25172">
    <property type="entry name" value="Beta-prop_WDR3_2nd"/>
    <property type="match status" value="1"/>
</dbReference>
<organism evidence="8 9">
    <name type="scientific">Tribonema minus</name>
    <dbReference type="NCBI Taxonomy" id="303371"/>
    <lineage>
        <taxon>Eukaryota</taxon>
        <taxon>Sar</taxon>
        <taxon>Stramenopiles</taxon>
        <taxon>Ochrophyta</taxon>
        <taxon>PX clade</taxon>
        <taxon>Xanthophyceae</taxon>
        <taxon>Tribonematales</taxon>
        <taxon>Tribonemataceae</taxon>
        <taxon>Tribonema</taxon>
    </lineage>
</organism>
<dbReference type="Proteomes" id="UP000664859">
    <property type="component" value="Unassembled WGS sequence"/>
</dbReference>
<feature type="repeat" description="WD" evidence="6">
    <location>
        <begin position="612"/>
        <end position="653"/>
    </location>
</feature>
<evidence type="ECO:0000256" key="2">
    <source>
        <dbReference type="ARBA" id="ARBA00022574"/>
    </source>
</evidence>
<dbReference type="InterPro" id="IPR001680">
    <property type="entry name" value="WD40_rpt"/>
</dbReference>
<feature type="repeat" description="WD" evidence="6">
    <location>
        <begin position="438"/>
        <end position="478"/>
    </location>
</feature>
<dbReference type="PANTHER" id="PTHR19853">
    <property type="entry name" value="WD REPEAT CONTAINING PROTEIN 3 WDR3"/>
    <property type="match status" value="1"/>
</dbReference>
<dbReference type="PROSITE" id="PS50082">
    <property type="entry name" value="WD_REPEATS_2"/>
    <property type="match status" value="8"/>
</dbReference>
<reference evidence="8" key="1">
    <citation type="submission" date="2021-02" db="EMBL/GenBank/DDBJ databases">
        <title>First Annotated Genome of the Yellow-green Alga Tribonema minus.</title>
        <authorList>
            <person name="Mahan K.M."/>
        </authorList>
    </citation>
    <scope>NUCLEOTIDE SEQUENCE</scope>
    <source>
        <strain evidence="8">UTEX B ZZ1240</strain>
    </source>
</reference>
<comment type="similarity">
    <text evidence="5">Belongs to the WD repeat WDR3/UTP12 family.</text>
</comment>
<evidence type="ECO:0000256" key="1">
    <source>
        <dbReference type="ARBA" id="ARBA00004604"/>
    </source>
</evidence>
<dbReference type="GO" id="GO:0032040">
    <property type="term" value="C:small-subunit processome"/>
    <property type="evidence" value="ECO:0007669"/>
    <property type="project" value="TreeGrafter"/>
</dbReference>
<dbReference type="PANTHER" id="PTHR19853:SF0">
    <property type="entry name" value="WD REPEAT-CONTAINING PROTEIN 3"/>
    <property type="match status" value="1"/>
</dbReference>
<dbReference type="FunFam" id="2.130.10.10:FF:000157">
    <property type="entry name" value="WD repeat domain 3"/>
    <property type="match status" value="1"/>
</dbReference>
<dbReference type="InterPro" id="IPR020472">
    <property type="entry name" value="WD40_PAC1"/>
</dbReference>
<evidence type="ECO:0000313" key="8">
    <source>
        <dbReference type="EMBL" id="KAG5188489.1"/>
    </source>
</evidence>
<evidence type="ECO:0000256" key="4">
    <source>
        <dbReference type="ARBA" id="ARBA00023242"/>
    </source>
</evidence>
<gene>
    <name evidence="8" type="ORF">JKP88DRAFT_269469</name>
</gene>
<sequence>MKTYLRYVLHDTFGVIASTQSNAVFDKTGNLAITAALQEVAVWNLRQGTLLRMLKPEGDEATIAKGQVSYLALSPNGRRVAAGYTTGVIRVYDVATGAMAVAFNGHKSAVTAARFNDGGALLISGGADTDVILWDMVAERGECRLRGHRDGVTDVAFLPAGGALARGAVSCSKDTLVKIWDLETQHCVQTVVGHRSEVWSLDVSPDGTRLVTAATDAQLRVWSIAQAGDAEQAQKDAAAAAAANDGERSDMLVAVYMGSVLRAAADGARAARVRYHAAGALLAVQGGGGGRAVELLRVRGAAEAAKKRRRRVRRHREKAEKRRAAAAAAAGAEGGEGEGGEGEEGGDEGAGAEGGEASDEVIAGDELEALAVVRSAHKTRDGRGARVLLALHNNSLELWSVAAAAAAASSGARKRSGSVEAEDAAAAAVVERMSSLDAHGHRSDVRAVAISGDDQLIASVSKGEAKVWNARTRQCIRTTPCGFGLCCAFAPGDRHLLVGTKEGRLQVVDLASGDRLWDYEAHAGAIWSLDVRPDGVGMATGSADGQVKFWEFEVAKGNLAVVHTRTLKMADDVLCVRYSRGRGKAKRLIAVAVLDATVKVFHEDTLKFFLSLYGHKLPVMSMDMSDDGTLLATGSADKTVKLWGLDFGDCHRSLHAHSDSVMGLRFVRNTHLFFTASKDKTLKYWDGDRFEKVLTMEGNQAEVWGLAVAGDGSFVLSGGHDRSLRVWERTEDMVFLEEEREKELEGMFDAELDRDSKVAAEASGAGPGELEGESAAPGRRTMESVLAGERLLEALDLVVKHGAAARAADRERRRALRRGLPAPAAPPADPMLLGLAPDDRFLRELVRVRAADLEQAIMVLPLAQVEPMAACLSRLLARGLEVELCARCAASMAAGPASMAVTLEQMRLRLRQRLEQARDAVGSNMAGLQLLRRRIDERKNAFVMESEEDRLAKRMRKAAAAATA</sequence>
<proteinExistence type="inferred from homology"/>
<dbReference type="InterPro" id="IPR036322">
    <property type="entry name" value="WD40_repeat_dom_sf"/>
</dbReference>
<dbReference type="PRINTS" id="PR00320">
    <property type="entry name" value="GPROTEINBRPT"/>
</dbReference>
<feature type="repeat" description="WD" evidence="6">
    <location>
        <begin position="519"/>
        <end position="553"/>
    </location>
</feature>
<feature type="region of interest" description="Disordered" evidence="7">
    <location>
        <begin position="758"/>
        <end position="780"/>
    </location>
</feature>
<dbReference type="AlphaFoldDB" id="A0A835Z9P3"/>
<dbReference type="Gene3D" id="2.130.10.10">
    <property type="entry name" value="YVTN repeat-like/Quinoprotein amine dehydrogenase"/>
    <property type="match status" value="4"/>
</dbReference>
<feature type="repeat" description="WD" evidence="6">
    <location>
        <begin position="145"/>
        <end position="190"/>
    </location>
</feature>
<accession>A0A835Z9P3</accession>
<dbReference type="EMBL" id="JAFCMP010000068">
    <property type="protein sequence ID" value="KAG5188489.1"/>
    <property type="molecule type" value="Genomic_DNA"/>
</dbReference>
<evidence type="ECO:0000256" key="3">
    <source>
        <dbReference type="ARBA" id="ARBA00022737"/>
    </source>
</evidence>
<dbReference type="SUPFAM" id="SSF50978">
    <property type="entry name" value="WD40 repeat-like"/>
    <property type="match status" value="2"/>
</dbReference>
<feature type="compositionally biased region" description="Basic residues" evidence="7">
    <location>
        <begin position="306"/>
        <end position="316"/>
    </location>
</feature>
<dbReference type="SMART" id="SM00320">
    <property type="entry name" value="WD40"/>
    <property type="match status" value="11"/>
</dbReference>
<dbReference type="GO" id="GO:0034388">
    <property type="term" value="C:Pwp2p-containing subcomplex of 90S preribosome"/>
    <property type="evidence" value="ECO:0007669"/>
    <property type="project" value="TreeGrafter"/>
</dbReference>
<feature type="repeat" description="WD" evidence="6">
    <location>
        <begin position="654"/>
        <end position="695"/>
    </location>
</feature>
<dbReference type="PROSITE" id="PS00678">
    <property type="entry name" value="WD_REPEATS_1"/>
    <property type="match status" value="3"/>
</dbReference>
<comment type="caution">
    <text evidence="8">The sequence shown here is derived from an EMBL/GenBank/DDBJ whole genome shotgun (WGS) entry which is preliminary data.</text>
</comment>
<feature type="compositionally biased region" description="Acidic residues" evidence="7">
    <location>
        <begin position="335"/>
        <end position="347"/>
    </location>
</feature>
<feature type="region of interest" description="Disordered" evidence="7">
    <location>
        <begin position="306"/>
        <end position="357"/>
    </location>
</feature>
<dbReference type="Pfam" id="PF25173">
    <property type="entry name" value="Beta-prop_WDR3_1st"/>
    <property type="match status" value="1"/>
</dbReference>
<dbReference type="GO" id="GO:0030490">
    <property type="term" value="P:maturation of SSU-rRNA"/>
    <property type="evidence" value="ECO:0007669"/>
    <property type="project" value="TreeGrafter"/>
</dbReference>
<protein>
    <submittedName>
        <fullName evidence="8">WD40-repeat-containing domain protein</fullName>
    </submittedName>
</protein>
<keyword evidence="3" id="KW-0677">Repeat</keyword>
<dbReference type="FunFam" id="2.130.10.10:FF:000178">
    <property type="entry name" value="WD repeat domain 3"/>
    <property type="match status" value="1"/>
</dbReference>
<feature type="repeat" description="WD" evidence="6">
    <location>
        <begin position="696"/>
        <end position="728"/>
    </location>
</feature>
<dbReference type="InterPro" id="IPR015943">
    <property type="entry name" value="WD40/YVTN_repeat-like_dom_sf"/>
</dbReference>
<evidence type="ECO:0000256" key="5">
    <source>
        <dbReference type="ARBA" id="ARBA00038229"/>
    </source>
</evidence>
<keyword evidence="2 6" id="KW-0853">WD repeat</keyword>
<dbReference type="InterPro" id="IPR019775">
    <property type="entry name" value="WD40_repeat_CS"/>
</dbReference>
<dbReference type="CDD" id="cd00200">
    <property type="entry name" value="WD40"/>
    <property type="match status" value="2"/>
</dbReference>
<comment type="subcellular location">
    <subcellularLocation>
        <location evidence="1">Nucleus</location>
        <location evidence="1">Nucleolus</location>
    </subcellularLocation>
</comment>
<evidence type="ECO:0000256" key="7">
    <source>
        <dbReference type="SAM" id="MobiDB-lite"/>
    </source>
</evidence>
<dbReference type="PROSITE" id="PS50294">
    <property type="entry name" value="WD_REPEATS_REGION"/>
    <property type="match status" value="7"/>
</dbReference>
<feature type="repeat" description="WD" evidence="6">
    <location>
        <begin position="191"/>
        <end position="232"/>
    </location>
</feature>
<evidence type="ECO:0000256" key="6">
    <source>
        <dbReference type="PROSITE-ProRule" id="PRU00221"/>
    </source>
</evidence>
<dbReference type="InterPro" id="IPR051570">
    <property type="entry name" value="TBC1_cilium_biogenesis"/>
</dbReference>
<dbReference type="OrthoDB" id="407922at2759"/>
<name>A0A835Z9P3_9STRA</name>
<evidence type="ECO:0000313" key="9">
    <source>
        <dbReference type="Proteomes" id="UP000664859"/>
    </source>
</evidence>
<dbReference type="GO" id="GO:0030515">
    <property type="term" value="F:snoRNA binding"/>
    <property type="evidence" value="ECO:0007669"/>
    <property type="project" value="TreeGrafter"/>
</dbReference>
<keyword evidence="4" id="KW-0539">Nucleus</keyword>
<feature type="repeat" description="WD" evidence="6">
    <location>
        <begin position="103"/>
        <end position="136"/>
    </location>
</feature>